<dbReference type="WBParaSite" id="JU765_v2.g16147.t1">
    <property type="protein sequence ID" value="JU765_v2.g16147.t1"/>
    <property type="gene ID" value="JU765_v2.g16147"/>
</dbReference>
<protein>
    <submittedName>
        <fullName evidence="2">Uncharacterized protein</fullName>
    </submittedName>
</protein>
<proteinExistence type="predicted"/>
<accession>A0AC34QGV6</accession>
<name>A0AC34QGV6_9BILA</name>
<organism evidence="1 2">
    <name type="scientific">Panagrolaimus sp. JU765</name>
    <dbReference type="NCBI Taxonomy" id="591449"/>
    <lineage>
        <taxon>Eukaryota</taxon>
        <taxon>Metazoa</taxon>
        <taxon>Ecdysozoa</taxon>
        <taxon>Nematoda</taxon>
        <taxon>Chromadorea</taxon>
        <taxon>Rhabditida</taxon>
        <taxon>Tylenchina</taxon>
        <taxon>Panagrolaimomorpha</taxon>
        <taxon>Panagrolaimoidea</taxon>
        <taxon>Panagrolaimidae</taxon>
        <taxon>Panagrolaimus</taxon>
    </lineage>
</organism>
<dbReference type="Proteomes" id="UP000887576">
    <property type="component" value="Unplaced"/>
</dbReference>
<sequence>MKVFSIKTLSFICRLSNDLKIHAFKSRINPLKSAMASVDPVAWDSLVQRLKSLKHFRLHTGNMNDYLQLKMRRYKTSAEELAACLDMQFAELKPDVNVK</sequence>
<evidence type="ECO:0000313" key="1">
    <source>
        <dbReference type="Proteomes" id="UP000887576"/>
    </source>
</evidence>
<evidence type="ECO:0000313" key="2">
    <source>
        <dbReference type="WBParaSite" id="JU765_v2.g16147.t1"/>
    </source>
</evidence>
<reference evidence="2" key="1">
    <citation type="submission" date="2022-11" db="UniProtKB">
        <authorList>
            <consortium name="WormBaseParasite"/>
        </authorList>
    </citation>
    <scope>IDENTIFICATION</scope>
</reference>